<keyword evidence="1" id="KW-1133">Transmembrane helix</keyword>
<keyword evidence="3" id="KW-1185">Reference proteome</keyword>
<gene>
    <name evidence="2" type="ORF">TNIN_268551</name>
</gene>
<name>A0A8X6YL47_9ARAC</name>
<evidence type="ECO:0000313" key="3">
    <source>
        <dbReference type="Proteomes" id="UP000886998"/>
    </source>
</evidence>
<sequence>MVEESLSYRGKRSNLTRRIFISRCAACLLYFSWLPSWHVLLHNITIPGIMEPDYPILTSQLIMECMEATLPTDGMVCMVELMVLGDGRNKIHSRNKKLDTLTFGNWHH</sequence>
<accession>A0A8X6YL47</accession>
<keyword evidence="1" id="KW-0472">Membrane</keyword>
<feature type="transmembrane region" description="Helical" evidence="1">
    <location>
        <begin position="20"/>
        <end position="40"/>
    </location>
</feature>
<comment type="caution">
    <text evidence="2">The sequence shown here is derived from an EMBL/GenBank/DDBJ whole genome shotgun (WGS) entry which is preliminary data.</text>
</comment>
<dbReference type="Proteomes" id="UP000886998">
    <property type="component" value="Unassembled WGS sequence"/>
</dbReference>
<dbReference type="AlphaFoldDB" id="A0A8X6YL47"/>
<organism evidence="2 3">
    <name type="scientific">Trichonephila inaurata madagascariensis</name>
    <dbReference type="NCBI Taxonomy" id="2747483"/>
    <lineage>
        <taxon>Eukaryota</taxon>
        <taxon>Metazoa</taxon>
        <taxon>Ecdysozoa</taxon>
        <taxon>Arthropoda</taxon>
        <taxon>Chelicerata</taxon>
        <taxon>Arachnida</taxon>
        <taxon>Araneae</taxon>
        <taxon>Araneomorphae</taxon>
        <taxon>Entelegynae</taxon>
        <taxon>Araneoidea</taxon>
        <taxon>Nephilidae</taxon>
        <taxon>Trichonephila</taxon>
        <taxon>Trichonephila inaurata</taxon>
    </lineage>
</organism>
<keyword evidence="1" id="KW-0812">Transmembrane</keyword>
<evidence type="ECO:0000313" key="2">
    <source>
        <dbReference type="EMBL" id="GFY74363.1"/>
    </source>
</evidence>
<protein>
    <submittedName>
        <fullName evidence="2">Uncharacterized protein</fullName>
    </submittedName>
</protein>
<reference evidence="2" key="1">
    <citation type="submission" date="2020-08" db="EMBL/GenBank/DDBJ databases">
        <title>Multicomponent nature underlies the extraordinary mechanical properties of spider dragline silk.</title>
        <authorList>
            <person name="Kono N."/>
            <person name="Nakamura H."/>
            <person name="Mori M."/>
            <person name="Yoshida Y."/>
            <person name="Ohtoshi R."/>
            <person name="Malay A.D."/>
            <person name="Moran D.A.P."/>
            <person name="Tomita M."/>
            <person name="Numata K."/>
            <person name="Arakawa K."/>
        </authorList>
    </citation>
    <scope>NUCLEOTIDE SEQUENCE</scope>
</reference>
<proteinExistence type="predicted"/>
<evidence type="ECO:0000256" key="1">
    <source>
        <dbReference type="SAM" id="Phobius"/>
    </source>
</evidence>
<dbReference type="EMBL" id="BMAV01020694">
    <property type="protein sequence ID" value="GFY74363.1"/>
    <property type="molecule type" value="Genomic_DNA"/>
</dbReference>